<dbReference type="FunFam" id="2.10.25.10:FF:000082">
    <property type="entry name" value="Laminin subunit alpha 1"/>
    <property type="match status" value="1"/>
</dbReference>
<dbReference type="InterPro" id="IPR001791">
    <property type="entry name" value="Laminin_G"/>
</dbReference>
<feature type="domain" description="Laminin EGF-like" evidence="18">
    <location>
        <begin position="345"/>
        <end position="390"/>
    </location>
</feature>
<comment type="caution">
    <text evidence="13">Lacks conserved residue(s) required for the propagation of feature annotation.</text>
</comment>
<dbReference type="GO" id="GO:0030155">
    <property type="term" value="P:regulation of cell adhesion"/>
    <property type="evidence" value="ECO:0007669"/>
    <property type="project" value="InterPro"/>
</dbReference>
<evidence type="ECO:0000313" key="21">
    <source>
        <dbReference type="Proteomes" id="UP000727407"/>
    </source>
</evidence>
<evidence type="ECO:0000256" key="8">
    <source>
        <dbReference type="ARBA" id="ARBA00023054"/>
    </source>
</evidence>
<dbReference type="FunFam" id="2.60.120.200:FF:000057">
    <property type="entry name" value="Laminin subunit alpha 2"/>
    <property type="match status" value="1"/>
</dbReference>
<feature type="disulfide bond" evidence="13">
    <location>
        <begin position="97"/>
        <end position="106"/>
    </location>
</feature>
<evidence type="ECO:0000256" key="16">
    <source>
        <dbReference type="SAM" id="SignalP"/>
    </source>
</evidence>
<keyword evidence="4 16" id="KW-0732">Signal</keyword>
<dbReference type="FunFam" id="2.10.25.10:FF:000128">
    <property type="entry name" value="laminin subunit alpha-2 isoform X1"/>
    <property type="match status" value="1"/>
</dbReference>
<keyword evidence="21" id="KW-1185">Reference proteome</keyword>
<dbReference type="GO" id="GO:0030334">
    <property type="term" value="P:regulation of cell migration"/>
    <property type="evidence" value="ECO:0007669"/>
    <property type="project" value="InterPro"/>
</dbReference>
<feature type="domain" description="Laminin EGF-like" evidence="18">
    <location>
        <begin position="252"/>
        <end position="298"/>
    </location>
</feature>
<dbReference type="GO" id="GO:0005576">
    <property type="term" value="C:extracellular region"/>
    <property type="evidence" value="ECO:0007669"/>
    <property type="project" value="UniProtKB-ARBA"/>
</dbReference>
<dbReference type="PROSITE" id="PS51115">
    <property type="entry name" value="LAMININ_IVA"/>
    <property type="match status" value="1"/>
</dbReference>
<feature type="compositionally biased region" description="Low complexity" evidence="15">
    <location>
        <begin position="2282"/>
        <end position="2292"/>
    </location>
</feature>
<evidence type="ECO:0000256" key="4">
    <source>
        <dbReference type="ARBA" id="ARBA00022729"/>
    </source>
</evidence>
<dbReference type="PRINTS" id="PR00011">
    <property type="entry name" value="EGFLAMININ"/>
</dbReference>
<feature type="domain" description="Laminin EGF-like" evidence="18">
    <location>
        <begin position="299"/>
        <end position="344"/>
    </location>
</feature>
<keyword evidence="8 14" id="KW-0175">Coiled coil</keyword>
<feature type="disulfide bond" evidence="13">
    <location>
        <begin position="345"/>
        <end position="357"/>
    </location>
</feature>
<evidence type="ECO:0000256" key="10">
    <source>
        <dbReference type="ARBA" id="ARBA00023180"/>
    </source>
</evidence>
<feature type="coiled-coil region" evidence="14">
    <location>
        <begin position="1044"/>
        <end position="1095"/>
    </location>
</feature>
<dbReference type="GO" id="GO:0005102">
    <property type="term" value="F:signaling receptor binding"/>
    <property type="evidence" value="ECO:0007669"/>
    <property type="project" value="InterPro"/>
</dbReference>
<keyword evidence="5" id="KW-0677">Repeat</keyword>
<feature type="disulfide bond" evidence="13">
    <location>
        <begin position="272"/>
        <end position="281"/>
    </location>
</feature>
<comment type="caution">
    <text evidence="20">The sequence shown here is derived from an EMBL/GenBank/DDBJ whole genome shotgun (WGS) entry which is preliminary data.</text>
</comment>
<evidence type="ECO:0000313" key="20">
    <source>
        <dbReference type="EMBL" id="KAF5897025.1"/>
    </source>
</evidence>
<comment type="subcellular location">
    <subcellularLocation>
        <location evidence="1">Secreted</location>
        <location evidence="1">Extracellular space</location>
        <location evidence="1">Extracellular matrix</location>
        <location evidence="1">Basement membrane</location>
    </subcellularLocation>
</comment>
<dbReference type="Gene3D" id="2.10.25.10">
    <property type="entry name" value="Laminin"/>
    <property type="match status" value="10"/>
</dbReference>
<feature type="disulfide bond" evidence="12">
    <location>
        <begin position="1921"/>
        <end position="1948"/>
    </location>
</feature>
<feature type="disulfide bond" evidence="13">
    <location>
        <begin position="128"/>
        <end position="145"/>
    </location>
</feature>
<accession>A0A8J4TKB1</accession>
<feature type="coiled-coil region" evidence="14">
    <location>
        <begin position="1281"/>
        <end position="1371"/>
    </location>
</feature>
<dbReference type="InterPro" id="IPR000034">
    <property type="entry name" value="Laminin_IV"/>
</dbReference>
<keyword evidence="7" id="KW-0130">Cell adhesion</keyword>
<protein>
    <submittedName>
        <fullName evidence="20">Laminin subunit alpha-2 isoform X4</fullName>
    </submittedName>
</protein>
<dbReference type="PANTHER" id="PTHR15036:SF65">
    <property type="entry name" value="LAMININ SUBUNIT ALPHA-2"/>
    <property type="match status" value="1"/>
</dbReference>
<feature type="disulfide bond" evidence="13">
    <location>
        <begin position="317"/>
        <end position="326"/>
    </location>
</feature>
<dbReference type="InterPro" id="IPR009254">
    <property type="entry name" value="Laminin_aI"/>
</dbReference>
<keyword evidence="9 13" id="KW-1015">Disulfide bond</keyword>
<dbReference type="Pfam" id="PF00053">
    <property type="entry name" value="EGF_laminin"/>
    <property type="match status" value="10"/>
</dbReference>
<evidence type="ECO:0000259" key="17">
    <source>
        <dbReference type="PROSITE" id="PS50025"/>
    </source>
</evidence>
<dbReference type="EMBL" id="QNUK01000251">
    <property type="protein sequence ID" value="KAF5897025.1"/>
    <property type="molecule type" value="Genomic_DNA"/>
</dbReference>
<feature type="disulfide bond" evidence="13">
    <location>
        <begin position="391"/>
        <end position="403"/>
    </location>
</feature>
<feature type="chain" id="PRO_5035213346" evidence="16">
    <location>
        <begin position="21"/>
        <end position="2304"/>
    </location>
</feature>
<dbReference type="FunFam" id="2.10.25.10:FF:000512">
    <property type="entry name" value="Laminin subunit alpha 1"/>
    <property type="match status" value="1"/>
</dbReference>
<feature type="region of interest" description="Disordered" evidence="15">
    <location>
        <begin position="2281"/>
        <end position="2304"/>
    </location>
</feature>
<dbReference type="PROSITE" id="PS50025">
    <property type="entry name" value="LAM_G_DOMAIN"/>
    <property type="match status" value="5"/>
</dbReference>
<feature type="region of interest" description="Disordered" evidence="15">
    <location>
        <begin position="1949"/>
        <end position="1983"/>
    </location>
</feature>
<dbReference type="PROSITE" id="PS50027">
    <property type="entry name" value="EGF_LAM_2"/>
    <property type="match status" value="7"/>
</dbReference>
<dbReference type="Pfam" id="PF02210">
    <property type="entry name" value="Laminin_G_2"/>
    <property type="match status" value="1"/>
</dbReference>
<evidence type="ECO:0000259" key="18">
    <source>
        <dbReference type="PROSITE" id="PS50027"/>
    </source>
</evidence>
<sequence length="2304" mass="253443">MMAALTRFFLLFLVLVTAFAQKRRSFSPTCHQDEDGQLVCDQCRVGYTGPRCDRCDNGYFGSPGVVGGSCRPCDCSGNLDLSAAHSCDPATGACLHCRDGYAGPNCEVCADGYYGDAVVDKNCQLCQCNINGSVSEVCNKETGQCECHQRVLGRACDQCTPGHWLDSGTCRVCMCSGRGSMSPRCDGEGRCVCRPGFVGRRCDVVRRETQRPIQRIPLNQNWENRRGCPRGAYPAPTVPGTHLQTGSGCVPCHCNSFGSKSFDCSESGQCRCQPGVTGQKCDRCAAGHFNFQEGGCTPCECSHVGNNCDPGTGRCVCPPNTAGDRCEKCAPNHWGHDIAAGCKACGCNVNGAVTQQCNVNTGCCFCRDQFKGEKCNECKLGYRNFPHCVSCDCSLSGSNAETCDAEAGMCACAERTGQCSCRMNVEGLRCEVCKVGTFGLSVANPLGCSRCYCFGLSTSCTEAQGLIRMKLTLMPEQTVLPLVDKDNSKEITFGITFQYPEIIANAEVIRQELGEPYYWKLPKQFRGSMITAYGGKLKYTIYYEARDETGHASYEPQVIVRGGANRDKVMIRHLVEPQIGQLTRHEIDMTEHEWKHQDNKPMSREDFMDVLFYIDYVFIRASHGNVMRQSRISEISLEVAEEGRPSVESERAHQIEKCECPQGYSGLSCEECAAGFYRLSPQVSASVFRSGMGSCVRCDCNGHSSSCDPDTGVCQNCQHNTEGEKCERCSAGFYGIVRGSLDDCKRCACPLTSPGNNFSPACVTEGFNDYRCTACPEGYEGKYCDRCATGYHGDPRRPGGRCEESCDDDCAGLLIRDMDELLRLIGGANLTLPLLPPYGALYRVENMTDELKHMLSPHRAPERLLQLADSNLGSLVTEMDELLSRATKVSADGEQTDSDAERSHKRAEDLELFVKNTLLAAEALHDKARELNATLGRRDDGVEKSVNEMQNEIKAMIAELRARQLTHPHTHTVQEELRAAQDLLLKIQRNFAAPHRVSEELQQEVDTKLRHHGDKLRGAQELLDQAQGDTGRARTLNSDNLRRLEELRRKRNENDKKKKETEGILEDGEKILNDANALSDNINRGIEELQETERDLGPLHDQLDYRVSKLSRVVEDDTLPDLLQRAESHAAQLNHSAAILDSILAEAKNLSFNATAAFNAYSNIKNYIDEADKAAKQAKATATEAVQLATGPKGALKDEAKGSAQKSQHLWNQAKNLEDVVRENGENLGVLQLRLKGADAKNKDLLKGLKENLAMLRAIPNDTAVKLQATKQKAGDANDTAHEVLARLKDMNQNLMGLNRNYSKLKDDINKANNLIQDPEKNIHAAGAKVKDLEDETERLLEKLKPIRELQDNLRKNISQIKELINQARKQANSIKVSVSSGGDCIRTYRPDIKKGRYNKIILNVKTLAADNLLFYLGSAKFVDFLAIEMRKGKVNFLWDVGSGVGRVEYPGLAINDGNWHRIEASRVDLNGSISVWPLEGPKAAIIPTWQSAKSPESYTVLDVDQNAYLFVGGMLGNVKKADAVKTITFSGCMGETYLDSKPIGLWNYRQRDGACKGCVVSPQPADSEAVVQFDGEGYAALSRPIRWNPNSSTVTFKFRTFSTSAMMMYLATKDMKDFMSIELSEGRVKVSYDLGSGTGSVLSQKRHNDGRWKLLTMNRIKKQGNVTILDMDSNKKDEILVNSQGGATGLNLKEGEIIYFGGLPTIGKYRSEVTLKRYAGCIKDIEVSRTPYNLLSSSDSIGLTKGCSIENVHTVSFSRPGFMELSPMVFDVDSEITLSFSTKNENGIILYGRGGVTTLTHVAQDRFQSPGRKRRQTGEPYVSVQLNKGALEVLVFSGSRNPRRIIRKPDGGILHDGFEHSLRIHRRSGGLFSVQVDEEKELEQALPSDQPIAIQRLFVGGVPADMAGGLQRPGLPFEGCIWNLLINTIPMDFSQPAAFENAEIGRCPDVAPPLPPPAPEEEEEEEGEEEEVTPPTGTMKPSTVSCAVEAEPEVLELAKQFGLSRNSHMVFEFDDKKVKNSLIIEFELRTEADSGLVFYMARINHADFATVQVKEGMAHLSYDLGSGNTSVSVPRIINDGHWHKIKVRRDKQKGSLTVDDRYIKRTTSPKTADILDVVGNLYVGGLPLNYTTRRIGPVVYSINGCVRNFRMLNGPQDLENPNSSYRVGTCFTKTQSGSYFSGTGYAKAVSTYRVGNDVTVELEFRTSSSSGVLLGVSGQIMDGLGIELVKGKLLFHADNGVGRVTAIAQGAELCDGQWHSVTAHKLKHRLELIVDGRKSEAASPDSSSASADTNDPVYVGGYP</sequence>
<evidence type="ECO:0000259" key="19">
    <source>
        <dbReference type="PROSITE" id="PS51115"/>
    </source>
</evidence>
<feature type="domain" description="Laminin G" evidence="17">
    <location>
        <begin position="1753"/>
        <end position="1948"/>
    </location>
</feature>
<dbReference type="InterPro" id="IPR013320">
    <property type="entry name" value="ConA-like_dom_sf"/>
</dbReference>
<feature type="disulfide bond" evidence="13">
    <location>
        <begin position="252"/>
        <end position="264"/>
    </location>
</feature>
<dbReference type="Pfam" id="PF06009">
    <property type="entry name" value="Laminin_II"/>
    <property type="match status" value="1"/>
</dbReference>
<dbReference type="SUPFAM" id="SSF49899">
    <property type="entry name" value="Concanavalin A-like lectins/glucanases"/>
    <property type="match status" value="5"/>
</dbReference>
<evidence type="ECO:0000256" key="7">
    <source>
        <dbReference type="ARBA" id="ARBA00022889"/>
    </source>
</evidence>
<feature type="disulfide bond" evidence="13">
    <location>
        <begin position="147"/>
        <end position="156"/>
    </location>
</feature>
<evidence type="ECO:0000256" key="5">
    <source>
        <dbReference type="ARBA" id="ARBA00022737"/>
    </source>
</evidence>
<dbReference type="FunFam" id="2.10.25.10:FF:000011">
    <property type="entry name" value="Cadherin EGF LAG seven-pass G-type receptor"/>
    <property type="match status" value="1"/>
</dbReference>
<feature type="domain" description="Laminin EGF-like" evidence="18">
    <location>
        <begin position="73"/>
        <end position="125"/>
    </location>
</feature>
<evidence type="ECO:0000256" key="13">
    <source>
        <dbReference type="PROSITE-ProRule" id="PRU00460"/>
    </source>
</evidence>
<evidence type="ECO:0000256" key="1">
    <source>
        <dbReference type="ARBA" id="ARBA00004302"/>
    </source>
</evidence>
<feature type="compositionally biased region" description="Acidic residues" evidence="15">
    <location>
        <begin position="1960"/>
        <end position="1973"/>
    </location>
</feature>
<evidence type="ECO:0000256" key="11">
    <source>
        <dbReference type="ARBA" id="ARBA00023292"/>
    </source>
</evidence>
<dbReference type="InterPro" id="IPR000742">
    <property type="entry name" value="EGF"/>
</dbReference>
<evidence type="ECO:0000256" key="12">
    <source>
        <dbReference type="PROSITE-ProRule" id="PRU00122"/>
    </source>
</evidence>
<keyword evidence="3" id="KW-0272">Extracellular matrix</keyword>
<feature type="domain" description="Laminin IV type A" evidence="19">
    <location>
        <begin position="461"/>
        <end position="657"/>
    </location>
</feature>
<reference evidence="20" key="1">
    <citation type="submission" date="2020-07" db="EMBL/GenBank/DDBJ databases">
        <title>Clarias magur genome sequencing, assembly and annotation.</title>
        <authorList>
            <person name="Kushwaha B."/>
            <person name="Kumar R."/>
            <person name="Das P."/>
            <person name="Joshi C.G."/>
            <person name="Kumar D."/>
            <person name="Nagpure N.S."/>
            <person name="Pandey M."/>
            <person name="Agarwal S."/>
            <person name="Srivastava S."/>
            <person name="Singh M."/>
            <person name="Sahoo L."/>
            <person name="Jayasankar P."/>
            <person name="Meher P.K."/>
            <person name="Koringa P.G."/>
            <person name="Iquebal M.A."/>
            <person name="Das S.P."/>
            <person name="Bit A."/>
            <person name="Patnaik S."/>
            <person name="Patel N."/>
            <person name="Shah T.M."/>
            <person name="Hinsu A."/>
            <person name="Jena J.K."/>
        </authorList>
    </citation>
    <scope>NUCLEOTIDE SEQUENCE</scope>
    <source>
        <strain evidence="20">CIFAMagur01</strain>
        <tissue evidence="20">Testis</tissue>
    </source>
</reference>
<feature type="domain" description="Laminin EGF-like" evidence="18">
    <location>
        <begin position="698"/>
        <end position="746"/>
    </location>
</feature>
<evidence type="ECO:0000256" key="14">
    <source>
        <dbReference type="SAM" id="Coils"/>
    </source>
</evidence>
<dbReference type="SMART" id="SM00181">
    <property type="entry name" value="EGF"/>
    <property type="match status" value="8"/>
</dbReference>
<keyword evidence="10" id="KW-0325">Glycoprotein</keyword>
<gene>
    <name evidence="20" type="primary">lama2</name>
    <name evidence="20" type="ORF">DAT39_013253</name>
</gene>
<dbReference type="FunFam" id="2.10.25.10:FF:000051">
    <property type="entry name" value="Laminin subunit alpha 4"/>
    <property type="match status" value="1"/>
</dbReference>
<dbReference type="FunFam" id="2.10.25.10:FF:000094">
    <property type="entry name" value="Laminin subunit alpha-2"/>
    <property type="match status" value="1"/>
</dbReference>
<dbReference type="FunFam" id="2.10.25.10:FF:000106">
    <property type="entry name" value="Heparan sulfate proteoglycan 2"/>
    <property type="match status" value="1"/>
</dbReference>
<evidence type="ECO:0000256" key="3">
    <source>
        <dbReference type="ARBA" id="ARBA00022530"/>
    </source>
</evidence>
<dbReference type="FunFam" id="2.10.25.10:FF:000189">
    <property type="entry name" value="Laminin subunit alpha 2"/>
    <property type="match status" value="1"/>
</dbReference>
<dbReference type="Proteomes" id="UP000727407">
    <property type="component" value="Unassembled WGS sequence"/>
</dbReference>
<feature type="disulfide bond" evidence="13">
    <location>
        <begin position="347"/>
        <end position="364"/>
    </location>
</feature>
<feature type="disulfide bond" evidence="13">
    <location>
        <begin position="421"/>
        <end position="430"/>
    </location>
</feature>
<dbReference type="Pfam" id="PF24973">
    <property type="entry name" value="EGF_LMN_ATRN"/>
    <property type="match status" value="1"/>
</dbReference>
<dbReference type="Pfam" id="PF00052">
    <property type="entry name" value="Laminin_B"/>
    <property type="match status" value="1"/>
</dbReference>
<dbReference type="GO" id="GO:0005604">
    <property type="term" value="C:basement membrane"/>
    <property type="evidence" value="ECO:0007669"/>
    <property type="project" value="UniProtKB-SubCell"/>
</dbReference>
<dbReference type="Pfam" id="PF00054">
    <property type="entry name" value="Laminin_G_1"/>
    <property type="match status" value="4"/>
</dbReference>
<proteinExistence type="predicted"/>
<evidence type="ECO:0000256" key="2">
    <source>
        <dbReference type="ARBA" id="ARBA00022525"/>
    </source>
</evidence>
<evidence type="ECO:0000256" key="15">
    <source>
        <dbReference type="SAM" id="MobiDB-lite"/>
    </source>
</evidence>
<feature type="non-terminal residue" evidence="20">
    <location>
        <position position="1"/>
    </location>
</feature>
<feature type="disulfide bond" evidence="13">
    <location>
        <begin position="126"/>
        <end position="138"/>
    </location>
</feature>
<name>A0A8J4TKB1_CLAMG</name>
<feature type="domain" description="Laminin G" evidence="17">
    <location>
        <begin position="1999"/>
        <end position="2171"/>
    </location>
</feature>
<dbReference type="GO" id="GO:0045995">
    <property type="term" value="P:regulation of embryonic development"/>
    <property type="evidence" value="ECO:0007669"/>
    <property type="project" value="InterPro"/>
</dbReference>
<dbReference type="Gene3D" id="2.60.120.200">
    <property type="match status" value="5"/>
</dbReference>
<feature type="domain" description="Laminin G" evidence="17">
    <location>
        <begin position="1569"/>
        <end position="1748"/>
    </location>
</feature>
<feature type="domain" description="Laminin G" evidence="17">
    <location>
        <begin position="2176"/>
        <end position="2304"/>
    </location>
</feature>
<feature type="disulfide bond" evidence="13">
    <location>
        <begin position="366"/>
        <end position="375"/>
    </location>
</feature>
<dbReference type="CDD" id="cd00110">
    <property type="entry name" value="LamG"/>
    <property type="match status" value="5"/>
</dbReference>
<feature type="domain" description="Laminin EGF-like" evidence="18">
    <location>
        <begin position="391"/>
        <end position="450"/>
    </location>
</feature>
<feature type="disulfide bond" evidence="13">
    <location>
        <begin position="717"/>
        <end position="726"/>
    </location>
</feature>
<dbReference type="OrthoDB" id="18487at2759"/>
<dbReference type="SUPFAM" id="SSF57196">
    <property type="entry name" value="EGF/Laminin"/>
    <property type="match status" value="8"/>
</dbReference>
<dbReference type="InterPro" id="IPR002049">
    <property type="entry name" value="LE_dom"/>
</dbReference>
<feature type="disulfide bond" evidence="13">
    <location>
        <begin position="109"/>
        <end position="123"/>
    </location>
</feature>
<dbReference type="InterPro" id="IPR010307">
    <property type="entry name" value="Laminin_dom_II"/>
</dbReference>
<dbReference type="PANTHER" id="PTHR15036">
    <property type="entry name" value="PIKACHURIN-LIKE PROTEIN"/>
    <property type="match status" value="1"/>
</dbReference>
<feature type="domain" description="Laminin G" evidence="17">
    <location>
        <begin position="1376"/>
        <end position="1559"/>
    </location>
</feature>
<feature type="domain" description="Laminin EGF-like" evidence="18">
    <location>
        <begin position="126"/>
        <end position="172"/>
    </location>
</feature>
<dbReference type="GO" id="GO:0007155">
    <property type="term" value="P:cell adhesion"/>
    <property type="evidence" value="ECO:0007669"/>
    <property type="project" value="UniProtKB-KW"/>
</dbReference>
<dbReference type="SMART" id="SM00281">
    <property type="entry name" value="LamB"/>
    <property type="match status" value="1"/>
</dbReference>
<dbReference type="InterPro" id="IPR056863">
    <property type="entry name" value="LMN_ATRN_NET-like_EGF"/>
</dbReference>
<dbReference type="CDD" id="cd00055">
    <property type="entry name" value="EGF_Lam"/>
    <property type="match status" value="9"/>
</dbReference>
<dbReference type="PROSITE" id="PS01248">
    <property type="entry name" value="EGF_LAM_1"/>
    <property type="match status" value="6"/>
</dbReference>
<organism evidence="20 21">
    <name type="scientific">Clarias magur</name>
    <name type="common">Asian catfish</name>
    <name type="synonym">Macropteronotus magur</name>
    <dbReference type="NCBI Taxonomy" id="1594786"/>
    <lineage>
        <taxon>Eukaryota</taxon>
        <taxon>Metazoa</taxon>
        <taxon>Chordata</taxon>
        <taxon>Craniata</taxon>
        <taxon>Vertebrata</taxon>
        <taxon>Euteleostomi</taxon>
        <taxon>Actinopterygii</taxon>
        <taxon>Neopterygii</taxon>
        <taxon>Teleostei</taxon>
        <taxon>Ostariophysi</taxon>
        <taxon>Siluriformes</taxon>
        <taxon>Clariidae</taxon>
        <taxon>Clarias</taxon>
    </lineage>
</organism>
<dbReference type="Pfam" id="PF06008">
    <property type="entry name" value="Laminin_I"/>
    <property type="match status" value="1"/>
</dbReference>
<keyword evidence="6" id="KW-0084">Basement membrane</keyword>
<dbReference type="SMART" id="SM00180">
    <property type="entry name" value="EGF_Lam"/>
    <property type="match status" value="11"/>
</dbReference>
<keyword evidence="2" id="KW-0964">Secreted</keyword>
<evidence type="ECO:0000256" key="6">
    <source>
        <dbReference type="ARBA" id="ARBA00022869"/>
    </source>
</evidence>
<keyword evidence="11 13" id="KW-0424">Laminin EGF-like domain</keyword>
<feature type="signal peptide" evidence="16">
    <location>
        <begin position="1"/>
        <end position="20"/>
    </location>
</feature>
<dbReference type="InterPro" id="IPR050372">
    <property type="entry name" value="Neurexin-related_CASP"/>
</dbReference>
<dbReference type="SMART" id="SM00282">
    <property type="entry name" value="LamG"/>
    <property type="match status" value="5"/>
</dbReference>
<evidence type="ECO:0000256" key="9">
    <source>
        <dbReference type="ARBA" id="ARBA00023157"/>
    </source>
</evidence>